<reference evidence="1" key="1">
    <citation type="submission" date="2014-11" db="EMBL/GenBank/DDBJ databases">
        <authorList>
            <person name="Amaro Gonzalez C."/>
        </authorList>
    </citation>
    <scope>NUCLEOTIDE SEQUENCE</scope>
</reference>
<protein>
    <submittedName>
        <fullName evidence="1">Uncharacterized protein</fullName>
    </submittedName>
</protein>
<dbReference type="EMBL" id="GBXM01009171">
    <property type="protein sequence ID" value="JAH99406.1"/>
    <property type="molecule type" value="Transcribed_RNA"/>
</dbReference>
<reference evidence="1" key="2">
    <citation type="journal article" date="2015" name="Fish Shellfish Immunol.">
        <title>Early steps in the European eel (Anguilla anguilla)-Vibrio vulnificus interaction in the gills: Role of the RtxA13 toxin.</title>
        <authorList>
            <person name="Callol A."/>
            <person name="Pajuelo D."/>
            <person name="Ebbesson L."/>
            <person name="Teles M."/>
            <person name="MacKenzie S."/>
            <person name="Amaro C."/>
        </authorList>
    </citation>
    <scope>NUCLEOTIDE SEQUENCE</scope>
</reference>
<sequence>MVKLWKTSLPLQGHASKFCWLTLAGSVHRQTCYFFEHSLVKTKVQSR</sequence>
<organism evidence="1">
    <name type="scientific">Anguilla anguilla</name>
    <name type="common">European freshwater eel</name>
    <name type="synonym">Muraena anguilla</name>
    <dbReference type="NCBI Taxonomy" id="7936"/>
    <lineage>
        <taxon>Eukaryota</taxon>
        <taxon>Metazoa</taxon>
        <taxon>Chordata</taxon>
        <taxon>Craniata</taxon>
        <taxon>Vertebrata</taxon>
        <taxon>Euteleostomi</taxon>
        <taxon>Actinopterygii</taxon>
        <taxon>Neopterygii</taxon>
        <taxon>Teleostei</taxon>
        <taxon>Anguilliformes</taxon>
        <taxon>Anguillidae</taxon>
        <taxon>Anguilla</taxon>
    </lineage>
</organism>
<evidence type="ECO:0000313" key="1">
    <source>
        <dbReference type="EMBL" id="JAH99406.1"/>
    </source>
</evidence>
<name>A0A0E9XAE4_ANGAN</name>
<accession>A0A0E9XAE4</accession>
<proteinExistence type="predicted"/>
<dbReference type="AlphaFoldDB" id="A0A0E9XAE4"/>